<sequence>MTDVDDSTRSGAIVVTGGTGGIGEAICTVLAARGNDIALTYNSAEARANDLVAKLTALGVRASAGQVTLTDADAVAAFVAATKDRFGGVRGVVHAAGPHIPMRHLSTVPPAQYAEHLDQEAAAFYNVVHAALLGLRETHGSVVAVTTAATRRYPVRDGLSAGTKGAVESLVRAFAAEEGRFGVRFNCVGPGMLTDGMAARLTASGDLDEAALAITMRNIPLRRFGSATDIAHAVAFLMSDEAGFISGQKLDVDGGYGV</sequence>
<dbReference type="Gene3D" id="3.40.50.720">
    <property type="entry name" value="NAD(P)-binding Rossmann-like Domain"/>
    <property type="match status" value="1"/>
</dbReference>
<dbReference type="InterPro" id="IPR036291">
    <property type="entry name" value="NAD(P)-bd_dom_sf"/>
</dbReference>
<evidence type="ECO:0000256" key="1">
    <source>
        <dbReference type="ARBA" id="ARBA00006484"/>
    </source>
</evidence>
<dbReference type="PANTHER" id="PTHR43639:SF1">
    <property type="entry name" value="SHORT-CHAIN DEHYDROGENASE_REDUCTASE FAMILY PROTEIN"/>
    <property type="match status" value="1"/>
</dbReference>
<dbReference type="Pfam" id="PF13561">
    <property type="entry name" value="adh_short_C2"/>
    <property type="match status" value="1"/>
</dbReference>
<evidence type="ECO:0000256" key="2">
    <source>
        <dbReference type="ARBA" id="ARBA00023002"/>
    </source>
</evidence>
<dbReference type="RefSeq" id="WP_344415666.1">
    <property type="nucleotide sequence ID" value="NZ_BAAAQK010000005.1"/>
</dbReference>
<dbReference type="PANTHER" id="PTHR43639">
    <property type="entry name" value="OXIDOREDUCTASE, SHORT-CHAIN DEHYDROGENASE/REDUCTASE FAMILY (AFU_ORTHOLOGUE AFUA_5G02870)"/>
    <property type="match status" value="1"/>
</dbReference>
<evidence type="ECO:0000313" key="3">
    <source>
        <dbReference type="EMBL" id="GAA1844280.1"/>
    </source>
</evidence>
<keyword evidence="4" id="KW-1185">Reference proteome</keyword>
<accession>A0ABN2MZB0</accession>
<proteinExistence type="inferred from homology"/>
<dbReference type="SUPFAM" id="SSF51735">
    <property type="entry name" value="NAD(P)-binding Rossmann-fold domains"/>
    <property type="match status" value="1"/>
</dbReference>
<comment type="caution">
    <text evidence="3">The sequence shown here is derived from an EMBL/GenBank/DDBJ whole genome shotgun (WGS) entry which is preliminary data.</text>
</comment>
<protein>
    <submittedName>
        <fullName evidence="3">3-oxoacyl-[acyl-carrier-protein] reductase</fullName>
    </submittedName>
</protein>
<comment type="similarity">
    <text evidence="1">Belongs to the short-chain dehydrogenases/reductases (SDR) family.</text>
</comment>
<keyword evidence="2" id="KW-0560">Oxidoreductase</keyword>
<evidence type="ECO:0000313" key="4">
    <source>
        <dbReference type="Proteomes" id="UP001500449"/>
    </source>
</evidence>
<dbReference type="EMBL" id="BAAAQK010000005">
    <property type="protein sequence ID" value="GAA1844280.1"/>
    <property type="molecule type" value="Genomic_DNA"/>
</dbReference>
<organism evidence="3 4">
    <name type="scientific">Pseudonocardia ailaonensis</name>
    <dbReference type="NCBI Taxonomy" id="367279"/>
    <lineage>
        <taxon>Bacteria</taxon>
        <taxon>Bacillati</taxon>
        <taxon>Actinomycetota</taxon>
        <taxon>Actinomycetes</taxon>
        <taxon>Pseudonocardiales</taxon>
        <taxon>Pseudonocardiaceae</taxon>
        <taxon>Pseudonocardia</taxon>
    </lineage>
</organism>
<name>A0ABN2MZB0_9PSEU</name>
<reference evidence="3 4" key="1">
    <citation type="journal article" date="2019" name="Int. J. Syst. Evol. Microbiol.">
        <title>The Global Catalogue of Microorganisms (GCM) 10K type strain sequencing project: providing services to taxonomists for standard genome sequencing and annotation.</title>
        <authorList>
            <consortium name="The Broad Institute Genomics Platform"/>
            <consortium name="The Broad Institute Genome Sequencing Center for Infectious Disease"/>
            <person name="Wu L."/>
            <person name="Ma J."/>
        </authorList>
    </citation>
    <scope>NUCLEOTIDE SEQUENCE [LARGE SCALE GENOMIC DNA]</scope>
    <source>
        <strain evidence="3 4">JCM 16009</strain>
    </source>
</reference>
<dbReference type="PRINTS" id="PR00081">
    <property type="entry name" value="GDHRDH"/>
</dbReference>
<dbReference type="Proteomes" id="UP001500449">
    <property type="component" value="Unassembled WGS sequence"/>
</dbReference>
<dbReference type="InterPro" id="IPR002347">
    <property type="entry name" value="SDR_fam"/>
</dbReference>
<gene>
    <name evidence="3" type="primary">fabG_10</name>
    <name evidence="3" type="ORF">GCM10009836_24630</name>
</gene>